<feature type="non-terminal residue" evidence="2">
    <location>
        <position position="117"/>
    </location>
</feature>
<gene>
    <name evidence="2" type="ORF">BU16DRAFT_445642</name>
</gene>
<organism evidence="2 3">
    <name type="scientific">Lophium mytilinum</name>
    <dbReference type="NCBI Taxonomy" id="390894"/>
    <lineage>
        <taxon>Eukaryota</taxon>
        <taxon>Fungi</taxon>
        <taxon>Dikarya</taxon>
        <taxon>Ascomycota</taxon>
        <taxon>Pezizomycotina</taxon>
        <taxon>Dothideomycetes</taxon>
        <taxon>Pleosporomycetidae</taxon>
        <taxon>Mytilinidiales</taxon>
        <taxon>Mytilinidiaceae</taxon>
        <taxon>Lophium</taxon>
    </lineage>
</organism>
<dbReference type="AlphaFoldDB" id="A0A6A6RD35"/>
<proteinExistence type="predicted"/>
<keyword evidence="3" id="KW-1185">Reference proteome</keyword>
<evidence type="ECO:0000256" key="1">
    <source>
        <dbReference type="SAM" id="MobiDB-lite"/>
    </source>
</evidence>
<reference evidence="2" key="1">
    <citation type="journal article" date="2020" name="Stud. Mycol.">
        <title>101 Dothideomycetes genomes: a test case for predicting lifestyles and emergence of pathogens.</title>
        <authorList>
            <person name="Haridas S."/>
            <person name="Albert R."/>
            <person name="Binder M."/>
            <person name="Bloem J."/>
            <person name="Labutti K."/>
            <person name="Salamov A."/>
            <person name="Andreopoulos B."/>
            <person name="Baker S."/>
            <person name="Barry K."/>
            <person name="Bills G."/>
            <person name="Bluhm B."/>
            <person name="Cannon C."/>
            <person name="Castanera R."/>
            <person name="Culley D."/>
            <person name="Daum C."/>
            <person name="Ezra D."/>
            <person name="Gonzalez J."/>
            <person name="Henrissat B."/>
            <person name="Kuo A."/>
            <person name="Liang C."/>
            <person name="Lipzen A."/>
            <person name="Lutzoni F."/>
            <person name="Magnuson J."/>
            <person name="Mondo S."/>
            <person name="Nolan M."/>
            <person name="Ohm R."/>
            <person name="Pangilinan J."/>
            <person name="Park H.-J."/>
            <person name="Ramirez L."/>
            <person name="Alfaro M."/>
            <person name="Sun H."/>
            <person name="Tritt A."/>
            <person name="Yoshinaga Y."/>
            <person name="Zwiers L.-H."/>
            <person name="Turgeon B."/>
            <person name="Goodwin S."/>
            <person name="Spatafora J."/>
            <person name="Crous P."/>
            <person name="Grigoriev I."/>
        </authorList>
    </citation>
    <scope>NUCLEOTIDE SEQUENCE</scope>
    <source>
        <strain evidence="2">CBS 269.34</strain>
    </source>
</reference>
<evidence type="ECO:0000313" key="2">
    <source>
        <dbReference type="EMBL" id="KAF2501653.1"/>
    </source>
</evidence>
<dbReference type="Proteomes" id="UP000799750">
    <property type="component" value="Unassembled WGS sequence"/>
</dbReference>
<name>A0A6A6RD35_9PEZI</name>
<evidence type="ECO:0000313" key="3">
    <source>
        <dbReference type="Proteomes" id="UP000799750"/>
    </source>
</evidence>
<feature type="compositionally biased region" description="Basic residues" evidence="1">
    <location>
        <begin position="93"/>
        <end position="103"/>
    </location>
</feature>
<feature type="non-terminal residue" evidence="2">
    <location>
        <position position="1"/>
    </location>
</feature>
<feature type="region of interest" description="Disordered" evidence="1">
    <location>
        <begin position="58"/>
        <end position="117"/>
    </location>
</feature>
<dbReference type="OrthoDB" id="5403747at2759"/>
<protein>
    <submittedName>
        <fullName evidence="2">Uncharacterized protein</fullName>
    </submittedName>
</protein>
<accession>A0A6A6RD35</accession>
<sequence>SSNSLALSEKEMSTLALAWQCFATEPTVDYKKLAELTGYTLQSAQVTLGKIKRKLRAAAEANGTPMAKAADATAPSTPRKRKTTNGEANGTPKKARGTPKKKVAATTESNSEDDEAF</sequence>
<dbReference type="EMBL" id="MU004182">
    <property type="protein sequence ID" value="KAF2501653.1"/>
    <property type="molecule type" value="Genomic_DNA"/>
</dbReference>